<feature type="compositionally biased region" description="Basic and acidic residues" evidence="1">
    <location>
        <begin position="133"/>
        <end position="151"/>
    </location>
</feature>
<evidence type="ECO:0000313" key="2">
    <source>
        <dbReference type="EMBL" id="KAJ7755141.1"/>
    </source>
</evidence>
<keyword evidence="3" id="KW-1185">Reference proteome</keyword>
<evidence type="ECO:0000256" key="1">
    <source>
        <dbReference type="SAM" id="MobiDB-lite"/>
    </source>
</evidence>
<sequence length="601" mass="66239">MSSAIVGRKAPGSSRQGLSGKFAKIDLKKPLFPVSWGLKKPHLDKGRHVGNLIFRLRLRRGAGAGDGQRPTGSSVFNVTFVISVNIGTGQVKEIQRAAGRSGGGNKAEGWWVNRTAKDESASPSLAKLGSEASRSRDSQPRRSTSRTRDGDEGPAGAIFFSDVATCAVERTQGGPCQKSQKGEKRQVSFLVQVHLLGKAGKAKKCSMQPRNYARAIPRGGGLLIFVMNEMIFGLEEITAKVEARCSFSAWASRSPDSSPIGEDSRYLRPVRAIRVYFPSRVVTETDQARRWARNRRGSNNCRRDHTVLAVQSAQDGIDELDGQGCYTGAALVGTWSTEFSTKKPETGCARTALGVAWEPCRGLKLGEPAEWHSSVDGEQALPWTFAIDPGRGRRRARGGHVTDKIERLENEVEIGRRGFAVCWETWGTLDLFDQLMIFGPAVVSYGHFDVTLAKIATLVLPPAIEAAILCANLASRSGKPTAQTISRKYQIYSGRRPMPFPATKRRIYSKYLPHESRIYPHSVRLQSLTREYTQTLSTLLKSVVREYTCTLYPNLPQLCKASTRRDRRVGIIPAEYTRSYSSCSRTTVFGVPRPLCLDMLV</sequence>
<comment type="caution">
    <text evidence="2">The sequence shown here is derived from an EMBL/GenBank/DDBJ whole genome shotgun (WGS) entry which is preliminary data.</text>
</comment>
<accession>A0AAD7J2Y3</accession>
<dbReference type="AlphaFoldDB" id="A0AAD7J2Y3"/>
<organism evidence="2 3">
    <name type="scientific">Mycena metata</name>
    <dbReference type="NCBI Taxonomy" id="1033252"/>
    <lineage>
        <taxon>Eukaryota</taxon>
        <taxon>Fungi</taxon>
        <taxon>Dikarya</taxon>
        <taxon>Basidiomycota</taxon>
        <taxon>Agaricomycotina</taxon>
        <taxon>Agaricomycetes</taxon>
        <taxon>Agaricomycetidae</taxon>
        <taxon>Agaricales</taxon>
        <taxon>Marasmiineae</taxon>
        <taxon>Mycenaceae</taxon>
        <taxon>Mycena</taxon>
    </lineage>
</organism>
<gene>
    <name evidence="2" type="ORF">B0H16DRAFT_1458692</name>
</gene>
<evidence type="ECO:0000313" key="3">
    <source>
        <dbReference type="Proteomes" id="UP001215598"/>
    </source>
</evidence>
<reference evidence="2" key="1">
    <citation type="submission" date="2023-03" db="EMBL/GenBank/DDBJ databases">
        <title>Massive genome expansion in bonnet fungi (Mycena s.s.) driven by repeated elements and novel gene families across ecological guilds.</title>
        <authorList>
            <consortium name="Lawrence Berkeley National Laboratory"/>
            <person name="Harder C.B."/>
            <person name="Miyauchi S."/>
            <person name="Viragh M."/>
            <person name="Kuo A."/>
            <person name="Thoen E."/>
            <person name="Andreopoulos B."/>
            <person name="Lu D."/>
            <person name="Skrede I."/>
            <person name="Drula E."/>
            <person name="Henrissat B."/>
            <person name="Morin E."/>
            <person name="Kohler A."/>
            <person name="Barry K."/>
            <person name="LaButti K."/>
            <person name="Morin E."/>
            <person name="Salamov A."/>
            <person name="Lipzen A."/>
            <person name="Mereny Z."/>
            <person name="Hegedus B."/>
            <person name="Baldrian P."/>
            <person name="Stursova M."/>
            <person name="Weitz H."/>
            <person name="Taylor A."/>
            <person name="Grigoriev I.V."/>
            <person name="Nagy L.G."/>
            <person name="Martin F."/>
            <person name="Kauserud H."/>
        </authorList>
    </citation>
    <scope>NUCLEOTIDE SEQUENCE</scope>
    <source>
        <strain evidence="2">CBHHK182m</strain>
    </source>
</reference>
<dbReference type="EMBL" id="JARKIB010000050">
    <property type="protein sequence ID" value="KAJ7755141.1"/>
    <property type="molecule type" value="Genomic_DNA"/>
</dbReference>
<dbReference type="Proteomes" id="UP001215598">
    <property type="component" value="Unassembled WGS sequence"/>
</dbReference>
<name>A0AAD7J2Y3_9AGAR</name>
<proteinExistence type="predicted"/>
<protein>
    <submittedName>
        <fullName evidence="2">Uncharacterized protein</fullName>
    </submittedName>
</protein>
<feature type="region of interest" description="Disordered" evidence="1">
    <location>
        <begin position="96"/>
        <end position="156"/>
    </location>
</feature>